<evidence type="ECO:0000256" key="12">
    <source>
        <dbReference type="ARBA" id="ARBA00076706"/>
    </source>
</evidence>
<comment type="subcellular location">
    <subcellularLocation>
        <location evidence="1">Cytoplasm</location>
    </subcellularLocation>
</comment>
<feature type="domain" description="Carbohydrate kinase FGGY N-terminal" evidence="13">
    <location>
        <begin position="10"/>
        <end position="266"/>
    </location>
</feature>
<evidence type="ECO:0000256" key="4">
    <source>
        <dbReference type="ARBA" id="ARBA00022679"/>
    </source>
</evidence>
<keyword evidence="15" id="KW-1185">Reference proteome</keyword>
<dbReference type="InterPro" id="IPR018484">
    <property type="entry name" value="FGGY_N"/>
</dbReference>
<keyword evidence="5" id="KW-0547">Nucleotide-binding</keyword>
<dbReference type="GO" id="GO:0006091">
    <property type="term" value="P:generation of precursor metabolites and energy"/>
    <property type="evidence" value="ECO:0007669"/>
    <property type="project" value="UniProtKB-ARBA"/>
</dbReference>
<evidence type="ECO:0000313" key="14">
    <source>
        <dbReference type="EMBL" id="KAF2899050.1"/>
    </source>
</evidence>
<dbReference type="Pfam" id="PF00370">
    <property type="entry name" value="FGGY_N"/>
    <property type="match status" value="1"/>
</dbReference>
<accession>A0A8K0DE52</accession>
<sequence>RLRMANTTLVLGIDIGTTSVKVCVVNVKTQEIVAKHNKDTQSDVPSDQGTEGSKQNVPKIISALNTCVAKLPKDLLRKITKIGICGQMHGVMLWNSENKPAWERIERDDGTLIRYDVVQEKVSALYTWQDSRCDSEFIKSLPLPQSHLSTYSGYGIATLFWMVKYKPEKLSKFNCAGTVQDFAVALLCNLDHPIMSEQNAASWGYFDCKNYEWNKSDLDSAGFPTRFLPKVGKCGEIAGSLADDWHTIPKGTPIGIAMGDLQCSVLATIESLQDAVLNISTSAQLAFVVENYQPTSGPPQPSAVEYFPYFENKYIAVAASLNGGNALATFVKMLQQWCMELGFSVPQSKVWEKVLTLSLEDSTISELCIQPTLLGERYQPNIMASITNINLGNLGLGQVFRALCHGLLQNLHSMMPRDILANANISRIVGNGSGLSRNKVLQKEVQQLYQLPLVFTAGGDAAKGAAMAIASDL</sequence>
<feature type="non-terminal residue" evidence="14">
    <location>
        <position position="1"/>
    </location>
</feature>
<dbReference type="PANTHER" id="PTHR10196:SF67">
    <property type="entry name" value="SEDOHEPTULOKINASE"/>
    <property type="match status" value="1"/>
</dbReference>
<dbReference type="PANTHER" id="PTHR10196">
    <property type="entry name" value="SUGAR KINASE"/>
    <property type="match status" value="1"/>
</dbReference>
<dbReference type="GO" id="GO:1901135">
    <property type="term" value="P:carbohydrate derivative metabolic process"/>
    <property type="evidence" value="ECO:0007669"/>
    <property type="project" value="UniProtKB-ARBA"/>
</dbReference>
<keyword evidence="4" id="KW-0808">Transferase</keyword>
<evidence type="ECO:0000313" key="15">
    <source>
        <dbReference type="Proteomes" id="UP000801492"/>
    </source>
</evidence>
<keyword evidence="3" id="KW-0963">Cytoplasm</keyword>
<evidence type="ECO:0000256" key="10">
    <source>
        <dbReference type="ARBA" id="ARBA00066341"/>
    </source>
</evidence>
<dbReference type="GO" id="GO:0005829">
    <property type="term" value="C:cytosol"/>
    <property type="evidence" value="ECO:0007669"/>
    <property type="project" value="TreeGrafter"/>
</dbReference>
<dbReference type="GO" id="GO:0009617">
    <property type="term" value="P:response to bacterium"/>
    <property type="evidence" value="ECO:0007669"/>
    <property type="project" value="UniProtKB-ARBA"/>
</dbReference>
<dbReference type="Proteomes" id="UP000801492">
    <property type="component" value="Unassembled WGS sequence"/>
</dbReference>
<evidence type="ECO:0000256" key="7">
    <source>
        <dbReference type="ARBA" id="ARBA00022840"/>
    </source>
</evidence>
<dbReference type="Gene3D" id="3.30.420.40">
    <property type="match status" value="2"/>
</dbReference>
<protein>
    <recommendedName>
        <fullName evidence="11">Sedoheptulokinase</fullName>
        <ecNumber evidence="10">2.7.1.14</ecNumber>
    </recommendedName>
    <alternativeName>
        <fullName evidence="12">Carbohydrate kinase-like protein</fullName>
    </alternativeName>
</protein>
<dbReference type="AlphaFoldDB" id="A0A8K0DE52"/>
<dbReference type="FunFam" id="3.30.420.40:FF:000111">
    <property type="entry name" value="Sedoheptulokinase"/>
    <property type="match status" value="1"/>
</dbReference>
<dbReference type="GO" id="GO:0046496">
    <property type="term" value="P:nicotinamide nucleotide metabolic process"/>
    <property type="evidence" value="ECO:0007669"/>
    <property type="project" value="UniProtKB-ARBA"/>
</dbReference>
<evidence type="ECO:0000256" key="11">
    <source>
        <dbReference type="ARBA" id="ARBA00069425"/>
    </source>
</evidence>
<dbReference type="FunFam" id="3.30.420.40:FF:000132">
    <property type="entry name" value="Sedoheptulokinase"/>
    <property type="match status" value="1"/>
</dbReference>
<gene>
    <name evidence="14" type="ORF">ILUMI_07118</name>
</gene>
<evidence type="ECO:0000256" key="1">
    <source>
        <dbReference type="ARBA" id="ARBA00004496"/>
    </source>
</evidence>
<proteinExistence type="inferred from homology"/>
<name>A0A8K0DE52_IGNLU</name>
<evidence type="ECO:0000256" key="5">
    <source>
        <dbReference type="ARBA" id="ARBA00022741"/>
    </source>
</evidence>
<comment type="function">
    <text evidence="9">Acts as a modulator of macrophage activation through control of glucose metabolism.</text>
</comment>
<reference evidence="14" key="1">
    <citation type="submission" date="2019-08" db="EMBL/GenBank/DDBJ databases">
        <title>The genome of the North American firefly Photinus pyralis.</title>
        <authorList>
            <consortium name="Photinus pyralis genome working group"/>
            <person name="Fallon T.R."/>
            <person name="Sander Lower S.E."/>
            <person name="Weng J.-K."/>
        </authorList>
    </citation>
    <scope>NUCLEOTIDE SEQUENCE</scope>
    <source>
        <strain evidence="14">TRF0915ILg1</strain>
        <tissue evidence="14">Whole body</tissue>
    </source>
</reference>
<dbReference type="SUPFAM" id="SSF53067">
    <property type="entry name" value="Actin-like ATPase domain"/>
    <property type="match status" value="2"/>
</dbReference>
<comment type="caution">
    <text evidence="14">The sequence shown here is derived from an EMBL/GenBank/DDBJ whole genome shotgun (WGS) entry which is preliminary data.</text>
</comment>
<dbReference type="InterPro" id="IPR043129">
    <property type="entry name" value="ATPase_NBD"/>
</dbReference>
<dbReference type="GO" id="GO:0006163">
    <property type="term" value="P:purine nucleotide metabolic process"/>
    <property type="evidence" value="ECO:0007669"/>
    <property type="project" value="UniProtKB-ARBA"/>
</dbReference>
<evidence type="ECO:0000256" key="2">
    <source>
        <dbReference type="ARBA" id="ARBA00009156"/>
    </source>
</evidence>
<evidence type="ECO:0000256" key="6">
    <source>
        <dbReference type="ARBA" id="ARBA00022777"/>
    </source>
</evidence>
<comment type="catalytic activity">
    <reaction evidence="8">
        <text>sedoheptulose + ATP = D-sedoheptulose 7-phosphate + ADP + H(+)</text>
        <dbReference type="Rhea" id="RHEA:23844"/>
        <dbReference type="ChEBI" id="CHEBI:15378"/>
        <dbReference type="ChEBI" id="CHEBI:16802"/>
        <dbReference type="ChEBI" id="CHEBI:30616"/>
        <dbReference type="ChEBI" id="CHEBI:57483"/>
        <dbReference type="ChEBI" id="CHEBI:456216"/>
        <dbReference type="EC" id="2.7.1.14"/>
    </reaction>
</comment>
<dbReference type="GO" id="GO:1901701">
    <property type="term" value="P:cellular response to oxygen-containing compound"/>
    <property type="evidence" value="ECO:0007669"/>
    <property type="project" value="UniProtKB-ARBA"/>
</dbReference>
<evidence type="ECO:0000256" key="9">
    <source>
        <dbReference type="ARBA" id="ARBA00057196"/>
    </source>
</evidence>
<dbReference type="GO" id="GO:0050277">
    <property type="term" value="F:sedoheptulokinase activity"/>
    <property type="evidence" value="ECO:0007669"/>
    <property type="project" value="UniProtKB-EC"/>
</dbReference>
<dbReference type="GO" id="GO:0006071">
    <property type="term" value="P:glycerol metabolic process"/>
    <property type="evidence" value="ECO:0007669"/>
    <property type="project" value="TreeGrafter"/>
</dbReference>
<dbReference type="CDD" id="cd07777">
    <property type="entry name" value="ASKHA_NBD_FGGY_SHK"/>
    <property type="match status" value="1"/>
</dbReference>
<evidence type="ECO:0000256" key="3">
    <source>
        <dbReference type="ARBA" id="ARBA00022490"/>
    </source>
</evidence>
<dbReference type="GO" id="GO:0005524">
    <property type="term" value="F:ATP binding"/>
    <property type="evidence" value="ECO:0007669"/>
    <property type="project" value="UniProtKB-KW"/>
</dbReference>
<evidence type="ECO:0000256" key="8">
    <source>
        <dbReference type="ARBA" id="ARBA00052736"/>
    </source>
</evidence>
<organism evidence="14 15">
    <name type="scientific">Ignelater luminosus</name>
    <name type="common">Cucubano</name>
    <name type="synonym">Pyrophorus luminosus</name>
    <dbReference type="NCBI Taxonomy" id="2038154"/>
    <lineage>
        <taxon>Eukaryota</taxon>
        <taxon>Metazoa</taxon>
        <taxon>Ecdysozoa</taxon>
        <taxon>Arthropoda</taxon>
        <taxon>Hexapoda</taxon>
        <taxon>Insecta</taxon>
        <taxon>Pterygota</taxon>
        <taxon>Neoptera</taxon>
        <taxon>Endopterygota</taxon>
        <taxon>Coleoptera</taxon>
        <taxon>Polyphaga</taxon>
        <taxon>Elateriformia</taxon>
        <taxon>Elateroidea</taxon>
        <taxon>Elateridae</taxon>
        <taxon>Agrypninae</taxon>
        <taxon>Pyrophorini</taxon>
        <taxon>Ignelater</taxon>
    </lineage>
</organism>
<evidence type="ECO:0000259" key="13">
    <source>
        <dbReference type="Pfam" id="PF00370"/>
    </source>
</evidence>
<keyword evidence="6" id="KW-0418">Kinase</keyword>
<keyword evidence="7" id="KW-0067">ATP-binding</keyword>
<comment type="similarity">
    <text evidence="2">Belongs to the FGGY kinase family.</text>
</comment>
<dbReference type="GO" id="GO:0071396">
    <property type="term" value="P:cellular response to lipid"/>
    <property type="evidence" value="ECO:0007669"/>
    <property type="project" value="UniProtKB-ARBA"/>
</dbReference>
<dbReference type="OrthoDB" id="10264182at2759"/>
<dbReference type="EC" id="2.7.1.14" evidence="10"/>
<dbReference type="EMBL" id="VTPC01003078">
    <property type="protein sequence ID" value="KAF2899050.1"/>
    <property type="molecule type" value="Genomic_DNA"/>
</dbReference>